<evidence type="ECO:0000313" key="12">
    <source>
        <dbReference type="Proteomes" id="UP000016646"/>
    </source>
</evidence>
<dbReference type="SUPFAM" id="SSF88697">
    <property type="entry name" value="PUA domain-like"/>
    <property type="match status" value="1"/>
</dbReference>
<name>U1F6D0_TRESO</name>
<dbReference type="EMBL" id="AVQI01000080">
    <property type="protein sequence ID" value="ERJ98568.1"/>
    <property type="molecule type" value="Genomic_DNA"/>
</dbReference>
<evidence type="ECO:0000256" key="1">
    <source>
        <dbReference type="ARBA" id="ARBA00004496"/>
    </source>
</evidence>
<dbReference type="Gene3D" id="3.30.750.80">
    <property type="entry name" value="RNA methyltransferase domain (HRMD) like"/>
    <property type="match status" value="1"/>
</dbReference>
<dbReference type="CDD" id="cd11572">
    <property type="entry name" value="RlmI_M_like"/>
    <property type="match status" value="1"/>
</dbReference>
<dbReference type="EMBL" id="AUZJ01000066">
    <property type="protein sequence ID" value="ERF59532.1"/>
    <property type="molecule type" value="Genomic_DNA"/>
</dbReference>
<dbReference type="PATRIC" id="fig|1125725.3.peg.2430"/>
<feature type="domain" description="RlmI-like PUA" evidence="8">
    <location>
        <begin position="7"/>
        <end position="81"/>
    </location>
</feature>
<dbReference type="InterPro" id="IPR029063">
    <property type="entry name" value="SAM-dependent_MTases_sf"/>
</dbReference>
<dbReference type="Gene3D" id="2.30.130.10">
    <property type="entry name" value="PUA domain"/>
    <property type="match status" value="1"/>
</dbReference>
<comment type="subcellular location">
    <subcellularLocation>
        <location evidence="1">Cytoplasm</location>
    </subcellularLocation>
</comment>
<proteinExistence type="inferred from homology"/>
<protein>
    <submittedName>
        <fullName evidence="9">Ribosomal protein L11 methyltransferase-like protein</fullName>
    </submittedName>
</protein>
<evidence type="ECO:0000256" key="5">
    <source>
        <dbReference type="ARBA" id="ARBA00022691"/>
    </source>
</evidence>
<dbReference type="Pfam" id="PF10672">
    <property type="entry name" value="Methyltrans_SAM"/>
    <property type="match status" value="1"/>
</dbReference>
<dbReference type="GO" id="GO:0005737">
    <property type="term" value="C:cytoplasm"/>
    <property type="evidence" value="ECO:0007669"/>
    <property type="project" value="UniProtKB-SubCell"/>
</dbReference>
<evidence type="ECO:0000256" key="3">
    <source>
        <dbReference type="ARBA" id="ARBA00022603"/>
    </source>
</evidence>
<dbReference type="Gene3D" id="3.40.50.150">
    <property type="entry name" value="Vaccinia Virus protein VP39"/>
    <property type="match status" value="1"/>
</dbReference>
<dbReference type="eggNOG" id="COG1092">
    <property type="taxonomic scope" value="Bacteria"/>
</dbReference>
<dbReference type="Pfam" id="PF17785">
    <property type="entry name" value="PUA_3"/>
    <property type="match status" value="1"/>
</dbReference>
<accession>U1F6D0</accession>
<keyword evidence="9" id="KW-0689">Ribosomal protein</keyword>
<keyword evidence="4 9" id="KW-0808">Transferase</keyword>
<keyword evidence="5" id="KW-0949">S-adenosyl-L-methionine</keyword>
<dbReference type="GO" id="GO:0032259">
    <property type="term" value="P:methylation"/>
    <property type="evidence" value="ECO:0007669"/>
    <property type="project" value="UniProtKB-KW"/>
</dbReference>
<evidence type="ECO:0000313" key="11">
    <source>
        <dbReference type="Proteomes" id="UP000016412"/>
    </source>
</evidence>
<comment type="similarity">
    <text evidence="6">Belongs to the methyltransferase superfamily. RlmI family.</text>
</comment>
<dbReference type="CDD" id="cd21153">
    <property type="entry name" value="PUA_RlmI"/>
    <property type="match status" value="1"/>
</dbReference>
<comment type="caution">
    <text evidence="9">The sequence shown here is derived from an EMBL/GenBank/DDBJ whole genome shotgun (WGS) entry which is preliminary data.</text>
</comment>
<organism evidence="9 11">
    <name type="scientific">Treponema socranskii subsp. socranskii VPI DR56BR1116 = ATCC 35536</name>
    <dbReference type="NCBI Taxonomy" id="1125725"/>
    <lineage>
        <taxon>Bacteria</taxon>
        <taxon>Pseudomonadati</taxon>
        <taxon>Spirochaetota</taxon>
        <taxon>Spirochaetia</taxon>
        <taxon>Spirochaetales</taxon>
        <taxon>Treponemataceae</taxon>
        <taxon>Treponema</taxon>
    </lineage>
</organism>
<dbReference type="PROSITE" id="PS50890">
    <property type="entry name" value="PUA"/>
    <property type="match status" value="1"/>
</dbReference>
<dbReference type="Proteomes" id="UP000016412">
    <property type="component" value="Unassembled WGS sequence"/>
</dbReference>
<keyword evidence="2" id="KW-0963">Cytoplasm</keyword>
<dbReference type="InterPro" id="IPR036974">
    <property type="entry name" value="PUA_sf"/>
</dbReference>
<dbReference type="CDD" id="cd02440">
    <property type="entry name" value="AdoMet_MTases"/>
    <property type="match status" value="1"/>
</dbReference>
<sequence length="414" mass="45824">MNDALRIFLKPKEEREVVQGFPWVFDNEISHVKYFASDGSGRKDAPLSECGSACEVFTAAGGFIGTGIINRKSKICVRMLSSAHADKVFENTKSFIDARIRDAANMRRIRYGERDSYRLVFAEADLLPGLIVERFASVEGHVCLVVQFLALACEVFRKEITAALIKTCNPQGIYERSDAAVREKEGLEERTGWIYGSGSDVITINENGILFYVDIAKGQKTGFFLDQKDNRKAIMPFCHGKRVLDAFSHTGAFALAAAFAGAREVVAAEISEDAVSMIEKNVALNKKEDTVKPVLADVFDLLKKYEGSGETFDVIVLDPPAFTKSAKNIQKAYGGYKEINLRAMRLLRKGGILISCSCSAFFDANTFYDMLMHAAASSGRRVQILEKRGAGQDHPILLGYERSEYLKCAIARVL</sequence>
<evidence type="ECO:0000259" key="8">
    <source>
        <dbReference type="Pfam" id="PF17785"/>
    </source>
</evidence>
<dbReference type="GO" id="GO:0003723">
    <property type="term" value="F:RNA binding"/>
    <property type="evidence" value="ECO:0007669"/>
    <property type="project" value="InterPro"/>
</dbReference>
<dbReference type="PANTHER" id="PTHR42873">
    <property type="entry name" value="RIBOSOMAL RNA LARGE SUBUNIT METHYLTRANSFERASE"/>
    <property type="match status" value="1"/>
</dbReference>
<keyword evidence="12" id="KW-1185">Reference proteome</keyword>
<evidence type="ECO:0000259" key="7">
    <source>
        <dbReference type="Pfam" id="PF10672"/>
    </source>
</evidence>
<dbReference type="GO" id="GO:0008168">
    <property type="term" value="F:methyltransferase activity"/>
    <property type="evidence" value="ECO:0007669"/>
    <property type="project" value="UniProtKB-KW"/>
</dbReference>
<keyword evidence="9" id="KW-0687">Ribonucleoprotein</keyword>
<feature type="domain" description="S-adenosylmethionine-dependent methyltransferase" evidence="7">
    <location>
        <begin position="191"/>
        <end position="361"/>
    </location>
</feature>
<dbReference type="OrthoDB" id="9805492at2"/>
<dbReference type="InterPro" id="IPR015947">
    <property type="entry name" value="PUA-like_sf"/>
</dbReference>
<dbReference type="InterPro" id="IPR019614">
    <property type="entry name" value="SAM-dep_methyl-trfase"/>
</dbReference>
<dbReference type="RefSeq" id="WP_021331424.1">
    <property type="nucleotide sequence ID" value="NZ_AUZJ01000066.1"/>
</dbReference>
<gene>
    <name evidence="10" type="ORF">HMPREF0860_0271</name>
    <name evidence="9" type="ORF">HMPREF1325_1680</name>
</gene>
<evidence type="ECO:0000313" key="9">
    <source>
        <dbReference type="EMBL" id="ERF59532.1"/>
    </source>
</evidence>
<evidence type="ECO:0000256" key="2">
    <source>
        <dbReference type="ARBA" id="ARBA00022490"/>
    </source>
</evidence>
<dbReference type="STRING" id="1125725.HMPREF1325_1680"/>
<dbReference type="Proteomes" id="UP000016646">
    <property type="component" value="Unassembled WGS sequence"/>
</dbReference>
<dbReference type="SUPFAM" id="SSF53335">
    <property type="entry name" value="S-adenosyl-L-methionine-dependent methyltransferases"/>
    <property type="match status" value="1"/>
</dbReference>
<reference evidence="11 12" key="1">
    <citation type="submission" date="2013-08" db="EMBL/GenBank/DDBJ databases">
        <authorList>
            <person name="Durkin A.S."/>
            <person name="Haft D.R."/>
            <person name="McCorrison J."/>
            <person name="Torralba M."/>
            <person name="Gillis M."/>
            <person name="Haft D.H."/>
            <person name="Methe B."/>
            <person name="Sutton G."/>
            <person name="Nelson K.E."/>
        </authorList>
    </citation>
    <scope>NUCLEOTIDE SEQUENCE [LARGE SCALE GENOMIC DNA]</scope>
    <source>
        <strain evidence="10 12">ATCC 35536</strain>
        <strain evidence="9 11">VPI DR56BR1116</strain>
    </source>
</reference>
<dbReference type="GO" id="GO:0005840">
    <property type="term" value="C:ribosome"/>
    <property type="evidence" value="ECO:0007669"/>
    <property type="project" value="UniProtKB-KW"/>
</dbReference>
<evidence type="ECO:0000313" key="10">
    <source>
        <dbReference type="EMBL" id="ERJ98568.1"/>
    </source>
</evidence>
<keyword evidence="3 9" id="KW-0489">Methyltransferase</keyword>
<evidence type="ECO:0000256" key="4">
    <source>
        <dbReference type="ARBA" id="ARBA00022679"/>
    </source>
</evidence>
<dbReference type="AlphaFoldDB" id="U1F6D0"/>
<evidence type="ECO:0000256" key="6">
    <source>
        <dbReference type="ARBA" id="ARBA00038091"/>
    </source>
</evidence>
<dbReference type="InterPro" id="IPR041532">
    <property type="entry name" value="RlmI-like_PUA"/>
</dbReference>
<dbReference type="PANTHER" id="PTHR42873:SF1">
    <property type="entry name" value="S-ADENOSYLMETHIONINE-DEPENDENT METHYLTRANSFERASE DOMAIN-CONTAINING PROTEIN"/>
    <property type="match status" value="1"/>
</dbReference>